<sequence length="343" mass="38035">MRAPQRKITLLTACIATSLIVALPAQAEQKTGGTAEIEKSITGQIVSVQAETTDILTPELVSKWIQERNGSQVYRYLSKELKQAIPEGYLPKLLQALWKEGEPPTLVAHKSFSGIESYVWTDATGLRGVQTGIASNQIVTLQMYPLHKWESDLHPTKQAYKPPFVGQWFVFWGGNNEFLNYHYESLGQRYAYDLIMEHDGFSYKGDPTKNESYYAFGQPVVAPRDGTVVRVENNIVDNYPVGVPNEKDMAGNYVVIDHGNGEYSMLAHFKKGSVVVQKGDVVKQGQLLGECGNSGNSSEPHIHFQVSDTPQFEEGMSIRIRFEGGIDPVYGQTITGQTAVATK</sequence>
<feature type="domain" description="M23ase beta-sheet core" evidence="2">
    <location>
        <begin position="217"/>
        <end position="307"/>
    </location>
</feature>
<dbReference type="CDD" id="cd12797">
    <property type="entry name" value="M23_peptidase"/>
    <property type="match status" value="1"/>
</dbReference>
<keyword evidence="1" id="KW-0732">Signal</keyword>
<dbReference type="Pfam" id="PF01551">
    <property type="entry name" value="Peptidase_M23"/>
    <property type="match status" value="1"/>
</dbReference>
<dbReference type="Proteomes" id="UP000304148">
    <property type="component" value="Chromosome"/>
</dbReference>
<dbReference type="InterPro" id="IPR016047">
    <property type="entry name" value="M23ase_b-sheet_dom"/>
</dbReference>
<keyword evidence="3" id="KW-0378">Hydrolase</keyword>
<dbReference type="PANTHER" id="PTHR21666">
    <property type="entry name" value="PEPTIDASE-RELATED"/>
    <property type="match status" value="1"/>
</dbReference>
<proteinExistence type="predicted"/>
<reference evidence="4" key="1">
    <citation type="submission" date="2018-08" db="EMBL/GenBank/DDBJ databases">
        <authorList>
            <person name="Chevrot R."/>
        </authorList>
    </citation>
    <scope>NUCLEOTIDE SEQUENCE [LARGE SCALE GENOMIC DNA]</scope>
</reference>
<name>A0A383R812_PAEAL</name>
<dbReference type="AlphaFoldDB" id="A0A383R812"/>
<dbReference type="RefSeq" id="WP_138184843.1">
    <property type="nucleotide sequence ID" value="NZ_LS992241.1"/>
</dbReference>
<evidence type="ECO:0000256" key="1">
    <source>
        <dbReference type="SAM" id="SignalP"/>
    </source>
</evidence>
<dbReference type="PANTHER" id="PTHR21666:SF270">
    <property type="entry name" value="MUREIN HYDROLASE ACTIVATOR ENVC"/>
    <property type="match status" value="1"/>
</dbReference>
<organism evidence="3 4">
    <name type="scientific">Paenibacillus alvei</name>
    <name type="common">Bacillus alvei</name>
    <dbReference type="NCBI Taxonomy" id="44250"/>
    <lineage>
        <taxon>Bacteria</taxon>
        <taxon>Bacillati</taxon>
        <taxon>Bacillota</taxon>
        <taxon>Bacilli</taxon>
        <taxon>Bacillales</taxon>
        <taxon>Paenibacillaceae</taxon>
        <taxon>Paenibacillus</taxon>
    </lineage>
</organism>
<feature type="chain" id="PRO_5016723229" evidence="1">
    <location>
        <begin position="28"/>
        <end position="343"/>
    </location>
</feature>
<dbReference type="InterPro" id="IPR011055">
    <property type="entry name" value="Dup_hybrid_motif"/>
</dbReference>
<dbReference type="Gene3D" id="2.70.70.10">
    <property type="entry name" value="Glucose Permease (Domain IIA)"/>
    <property type="match status" value="1"/>
</dbReference>
<dbReference type="EMBL" id="LS992241">
    <property type="protein sequence ID" value="SYX82489.1"/>
    <property type="molecule type" value="Genomic_DNA"/>
</dbReference>
<accession>A0A383R812</accession>
<gene>
    <name evidence="3" type="ORF">PBLR_10911</name>
</gene>
<evidence type="ECO:0000259" key="2">
    <source>
        <dbReference type="Pfam" id="PF01551"/>
    </source>
</evidence>
<dbReference type="InterPro" id="IPR050570">
    <property type="entry name" value="Cell_wall_metabolism_enzyme"/>
</dbReference>
<evidence type="ECO:0000313" key="3">
    <source>
        <dbReference type="EMBL" id="SYX82489.1"/>
    </source>
</evidence>
<dbReference type="SUPFAM" id="SSF51261">
    <property type="entry name" value="Duplicated hybrid motif"/>
    <property type="match status" value="1"/>
</dbReference>
<feature type="signal peptide" evidence="1">
    <location>
        <begin position="1"/>
        <end position="27"/>
    </location>
</feature>
<evidence type="ECO:0000313" key="4">
    <source>
        <dbReference type="Proteomes" id="UP000304148"/>
    </source>
</evidence>
<protein>
    <submittedName>
        <fullName evidence="3">Murein DD-endopeptidase MepM and murein hydrolase activator NlpD, contain LysM domain</fullName>
    </submittedName>
</protein>
<dbReference type="GO" id="GO:0004222">
    <property type="term" value="F:metalloendopeptidase activity"/>
    <property type="evidence" value="ECO:0007669"/>
    <property type="project" value="TreeGrafter"/>
</dbReference>